<keyword evidence="3 10" id="KW-0812">Transmembrane</keyword>
<dbReference type="SFLD" id="SFLDF00027">
    <property type="entry name" value="p-type_atpase"/>
    <property type="match status" value="1"/>
</dbReference>
<evidence type="ECO:0000256" key="9">
    <source>
        <dbReference type="SAM" id="MobiDB-lite"/>
    </source>
</evidence>
<proteinExistence type="inferred from homology"/>
<keyword evidence="6" id="KW-1278">Translocase</keyword>
<dbReference type="RefSeq" id="WP_007014685.1">
    <property type="nucleotide sequence ID" value="NZ_AGFM01000058.1"/>
</dbReference>
<dbReference type="Gene3D" id="2.70.150.10">
    <property type="entry name" value="Calcium-transporting ATPase, cytoplasmic transduction domain A"/>
    <property type="match status" value="1"/>
</dbReference>
<dbReference type="InterPro" id="IPR059000">
    <property type="entry name" value="ATPase_P-type_domA"/>
</dbReference>
<dbReference type="InterPro" id="IPR001757">
    <property type="entry name" value="P_typ_ATPase"/>
</dbReference>
<dbReference type="PANTHER" id="PTHR43294">
    <property type="entry name" value="SODIUM/POTASSIUM-TRANSPORTING ATPASE SUBUNIT ALPHA"/>
    <property type="match status" value="1"/>
</dbReference>
<evidence type="ECO:0000256" key="1">
    <source>
        <dbReference type="ARBA" id="ARBA00004141"/>
    </source>
</evidence>
<dbReference type="Gene3D" id="3.40.1110.10">
    <property type="entry name" value="Calcium-transporting ATPase, cytoplasmic domain N"/>
    <property type="match status" value="2"/>
</dbReference>
<dbReference type="InterPro" id="IPR044492">
    <property type="entry name" value="P_typ_ATPase_HD_dom"/>
</dbReference>
<feature type="transmembrane region" description="Helical" evidence="10">
    <location>
        <begin position="701"/>
        <end position="722"/>
    </location>
</feature>
<dbReference type="SUPFAM" id="SSF81665">
    <property type="entry name" value="Calcium ATPase, transmembrane domain M"/>
    <property type="match status" value="1"/>
</dbReference>
<dbReference type="GO" id="GO:0036376">
    <property type="term" value="P:sodium ion export across plasma membrane"/>
    <property type="evidence" value="ECO:0007669"/>
    <property type="project" value="TreeGrafter"/>
</dbReference>
<dbReference type="PRINTS" id="PR00120">
    <property type="entry name" value="HATPASE"/>
</dbReference>
<dbReference type="GO" id="GO:0030007">
    <property type="term" value="P:intracellular potassium ion homeostasis"/>
    <property type="evidence" value="ECO:0007669"/>
    <property type="project" value="TreeGrafter"/>
</dbReference>
<dbReference type="InterPro" id="IPR023299">
    <property type="entry name" value="ATPase_P-typ_cyto_dom_N"/>
</dbReference>
<dbReference type="EMBL" id="AGFM01000058">
    <property type="protein sequence ID" value="EHJ59445.1"/>
    <property type="molecule type" value="Genomic_DNA"/>
</dbReference>
<sequence>MTLQVASPTETGTLRSGQSAIRQETMGGKASASQRTGLSREQAAARLRDEGANALPGGRSRSYPRIMLDVLREPMLALLLAAGGIYLLLGDLHEALILIAFAGLSVVIAIVQESRTEKAIDSLRDLSMPQALVIRDGRRQRIPSREVVRGDLMVVEEGDRVAADGWVVDASGLQADEALLTGESVPVAKPALAGDPDAQPPRPGGEDAPYLYAGTLAVRGSGTIEVAATGPRSEIGRIGQSLASLETEIPHLTQETRRLVRWLAVLGISVSVLAILLYGFLRGGWLEAFLSGIAIAMSLLPEELPVVLTLFMTMGAFRMAQKRVLARRGSAIETLGAATVLCTDKTGTLTQNRMAIMELKLSDGSVRRLDEDGAELGADFAELAALGISACLEEPFDPMEQAFHALDDEFPEHGLKLRKRDGWHLHRQYPLSSQMLAMSNVWSDPARREGLVAAKGAPEAIARLCGMDEDARADLDAHVAQMASQGLRVLAVAEARWQGENLPESQSGFDFVYRGLIGLADPIRASVPPAVAQLQEAGIRVVMITGDYPATARAIAAQAGIAEGDVLTGDDMAGLDDEQLARRVAGVAVFARVMPDQKLRIVRALKSSGEVVAMTGDGVNDAPSLKAAHIGIAMGQRGTDVAREASSIVLLDDDFGSIVTAVRLGRRIYDNVRKAAGFIFAVHIPIGGLAIFPLLAGWPLILGPVHIALLEMVIDPVCSLAFEAEPEERDVMRRAPRAPESALISRSLLGWSLLQGFLALSAILLLAAWANHGAIPTGSVRSTCFAGLIVAVLALVLANRSFRSLASGGKAGHNLPLAIIMGLVIAIFSAIFLSPPVASLLGFSALQPLGMQAVGVTALLLGAALMLAKLRFRAVLAN</sequence>
<feature type="transmembrane region" description="Helical" evidence="10">
    <location>
        <begin position="743"/>
        <end position="768"/>
    </location>
</feature>
<dbReference type="Pfam" id="PF00689">
    <property type="entry name" value="Cation_ATPase_C"/>
    <property type="match status" value="1"/>
</dbReference>
<feature type="transmembrane region" description="Helical" evidence="10">
    <location>
        <begin position="675"/>
        <end position="695"/>
    </location>
</feature>
<feature type="transmembrane region" description="Helical" evidence="10">
    <location>
        <begin position="259"/>
        <end position="281"/>
    </location>
</feature>
<keyword evidence="8 10" id="KW-0472">Membrane</keyword>
<evidence type="ECO:0000256" key="8">
    <source>
        <dbReference type="ARBA" id="ARBA00023136"/>
    </source>
</evidence>
<keyword evidence="5" id="KW-0067">ATP-binding</keyword>
<evidence type="ECO:0000256" key="6">
    <source>
        <dbReference type="ARBA" id="ARBA00022967"/>
    </source>
</evidence>
<dbReference type="Gene3D" id="1.20.1110.10">
    <property type="entry name" value="Calcium-transporting ATPase, transmembrane domain"/>
    <property type="match status" value="2"/>
</dbReference>
<dbReference type="GO" id="GO:0016887">
    <property type="term" value="F:ATP hydrolysis activity"/>
    <property type="evidence" value="ECO:0007669"/>
    <property type="project" value="InterPro"/>
</dbReference>
<dbReference type="GO" id="GO:0006883">
    <property type="term" value="P:intracellular sodium ion homeostasis"/>
    <property type="evidence" value="ECO:0007669"/>
    <property type="project" value="TreeGrafter"/>
</dbReference>
<dbReference type="Gene3D" id="3.40.50.1000">
    <property type="entry name" value="HAD superfamily/HAD-like"/>
    <property type="match status" value="2"/>
</dbReference>
<dbReference type="SUPFAM" id="SSF56784">
    <property type="entry name" value="HAD-like"/>
    <property type="match status" value="1"/>
</dbReference>
<dbReference type="Pfam" id="PF00690">
    <property type="entry name" value="Cation_ATPase_N"/>
    <property type="match status" value="1"/>
</dbReference>
<reference evidence="12 13" key="1">
    <citation type="journal article" date="2012" name="J. Bacteriol.">
        <title>Genome sequence of benzo(a)pyrene-degrading bacterium Novosphingobium pentaromativorans US6-1.</title>
        <authorList>
            <person name="Luo Y.R."/>
            <person name="Kang S.G."/>
            <person name="Kim S.J."/>
            <person name="Kim M.R."/>
            <person name="Li N."/>
            <person name="Lee J.H."/>
            <person name="Kwon K.K."/>
        </authorList>
    </citation>
    <scope>NUCLEOTIDE SEQUENCE [LARGE SCALE GENOMIC DNA]</scope>
    <source>
        <strain evidence="12 13">US6-1</strain>
    </source>
</reference>
<feature type="transmembrane region" description="Helical" evidence="10">
    <location>
        <begin position="70"/>
        <end position="89"/>
    </location>
</feature>
<dbReference type="SUPFAM" id="SSF81653">
    <property type="entry name" value="Calcium ATPase, transduction domain A"/>
    <property type="match status" value="1"/>
</dbReference>
<protein>
    <submittedName>
        <fullName evidence="12">ATPase, P-type (Transporting), HAD superfamily,subfamily IC</fullName>
    </submittedName>
</protein>
<comment type="similarity">
    <text evidence="2">Belongs to the cation transport ATPase (P-type) (TC 3.A.3) family. Type IIA subfamily.</text>
</comment>
<feature type="region of interest" description="Disordered" evidence="9">
    <location>
        <begin position="1"/>
        <end position="40"/>
    </location>
</feature>
<dbReference type="GO" id="GO:0005391">
    <property type="term" value="F:P-type sodium:potassium-exchanging transporter activity"/>
    <property type="evidence" value="ECO:0007669"/>
    <property type="project" value="TreeGrafter"/>
</dbReference>
<dbReference type="PRINTS" id="PR00119">
    <property type="entry name" value="CATATPASE"/>
</dbReference>
<dbReference type="Pfam" id="PF00702">
    <property type="entry name" value="Hydrolase"/>
    <property type="match status" value="1"/>
</dbReference>
<dbReference type="SFLD" id="SFLDG00002">
    <property type="entry name" value="C1.7:_P-type_atpase_like"/>
    <property type="match status" value="1"/>
</dbReference>
<dbReference type="PANTHER" id="PTHR43294:SF20">
    <property type="entry name" value="P-TYPE ATPASE"/>
    <property type="match status" value="1"/>
</dbReference>
<organism evidence="12 13">
    <name type="scientific">Novosphingobium pentaromativorans US6-1</name>
    <dbReference type="NCBI Taxonomy" id="1088721"/>
    <lineage>
        <taxon>Bacteria</taxon>
        <taxon>Pseudomonadati</taxon>
        <taxon>Pseudomonadota</taxon>
        <taxon>Alphaproteobacteria</taxon>
        <taxon>Sphingomonadales</taxon>
        <taxon>Sphingomonadaceae</taxon>
        <taxon>Novosphingobium</taxon>
    </lineage>
</organism>
<comment type="subcellular location">
    <subcellularLocation>
        <location evidence="1">Membrane</location>
        <topology evidence="1">Multi-pass membrane protein</topology>
    </subcellularLocation>
</comment>
<feature type="transmembrane region" description="Helical" evidence="10">
    <location>
        <begin position="780"/>
        <end position="798"/>
    </location>
</feature>
<keyword evidence="7 10" id="KW-1133">Transmembrane helix</keyword>
<feature type="compositionally biased region" description="Polar residues" evidence="9">
    <location>
        <begin position="1"/>
        <end position="22"/>
    </location>
</feature>
<evidence type="ECO:0000256" key="4">
    <source>
        <dbReference type="ARBA" id="ARBA00022741"/>
    </source>
</evidence>
<dbReference type="eggNOG" id="COG0474">
    <property type="taxonomic scope" value="Bacteria"/>
</dbReference>
<dbReference type="InterPro" id="IPR050510">
    <property type="entry name" value="Cation_transp_ATPase_P-type"/>
</dbReference>
<evidence type="ECO:0000313" key="12">
    <source>
        <dbReference type="EMBL" id="EHJ59445.1"/>
    </source>
</evidence>
<dbReference type="GO" id="GO:1902600">
    <property type="term" value="P:proton transmembrane transport"/>
    <property type="evidence" value="ECO:0007669"/>
    <property type="project" value="TreeGrafter"/>
</dbReference>
<accession>G6EHF6</accession>
<feature type="domain" description="Cation-transporting P-type ATPase N-terminal" evidence="11">
    <location>
        <begin position="22"/>
        <end position="91"/>
    </location>
</feature>
<dbReference type="GO" id="GO:1990573">
    <property type="term" value="P:potassium ion import across plasma membrane"/>
    <property type="evidence" value="ECO:0007669"/>
    <property type="project" value="TreeGrafter"/>
</dbReference>
<name>G6EHF6_9SPHN</name>
<dbReference type="InterPro" id="IPR018303">
    <property type="entry name" value="ATPase_P-typ_P_site"/>
</dbReference>
<dbReference type="Proteomes" id="UP000004030">
    <property type="component" value="Unassembled WGS sequence"/>
</dbReference>
<dbReference type="Pfam" id="PF00122">
    <property type="entry name" value="E1-E2_ATPase"/>
    <property type="match status" value="1"/>
</dbReference>
<dbReference type="AlphaFoldDB" id="G6EHF6"/>
<evidence type="ECO:0000256" key="5">
    <source>
        <dbReference type="ARBA" id="ARBA00022840"/>
    </source>
</evidence>
<feature type="transmembrane region" description="Helical" evidence="10">
    <location>
        <begin position="819"/>
        <end position="843"/>
    </location>
</feature>
<dbReference type="PATRIC" id="fig|1088721.3.peg.3721"/>
<evidence type="ECO:0000256" key="10">
    <source>
        <dbReference type="SAM" id="Phobius"/>
    </source>
</evidence>
<evidence type="ECO:0000256" key="3">
    <source>
        <dbReference type="ARBA" id="ARBA00022692"/>
    </source>
</evidence>
<feature type="transmembrane region" description="Helical" evidence="10">
    <location>
        <begin position="95"/>
        <end position="111"/>
    </location>
</feature>
<dbReference type="InterPro" id="IPR006068">
    <property type="entry name" value="ATPase_P-typ_cation-transptr_C"/>
</dbReference>
<keyword evidence="4" id="KW-0547">Nucleotide-binding</keyword>
<dbReference type="NCBIfam" id="TIGR01494">
    <property type="entry name" value="ATPase_P-type"/>
    <property type="match status" value="2"/>
</dbReference>
<evidence type="ECO:0000313" key="13">
    <source>
        <dbReference type="Proteomes" id="UP000004030"/>
    </source>
</evidence>
<dbReference type="InterPro" id="IPR023214">
    <property type="entry name" value="HAD_sf"/>
</dbReference>
<dbReference type="GO" id="GO:0005886">
    <property type="term" value="C:plasma membrane"/>
    <property type="evidence" value="ECO:0007669"/>
    <property type="project" value="TreeGrafter"/>
</dbReference>
<dbReference type="PROSITE" id="PS00154">
    <property type="entry name" value="ATPASE_E1_E2"/>
    <property type="match status" value="1"/>
</dbReference>
<dbReference type="InterPro" id="IPR036412">
    <property type="entry name" value="HAD-like_sf"/>
</dbReference>
<evidence type="ECO:0000256" key="2">
    <source>
        <dbReference type="ARBA" id="ARBA00005675"/>
    </source>
</evidence>
<evidence type="ECO:0000256" key="7">
    <source>
        <dbReference type="ARBA" id="ARBA00022989"/>
    </source>
</evidence>
<evidence type="ECO:0000259" key="11">
    <source>
        <dbReference type="SMART" id="SM00831"/>
    </source>
</evidence>
<feature type="transmembrane region" description="Helical" evidence="10">
    <location>
        <begin position="293"/>
        <end position="317"/>
    </location>
</feature>
<dbReference type="InterPro" id="IPR004014">
    <property type="entry name" value="ATPase_P-typ_cation-transptr_N"/>
</dbReference>
<keyword evidence="13" id="KW-1185">Reference proteome</keyword>
<gene>
    <name evidence="12" type="ORF">NSU_3777</name>
</gene>
<dbReference type="GO" id="GO:0005524">
    <property type="term" value="F:ATP binding"/>
    <property type="evidence" value="ECO:0007669"/>
    <property type="project" value="UniProtKB-KW"/>
</dbReference>
<comment type="caution">
    <text evidence="12">The sequence shown here is derived from an EMBL/GenBank/DDBJ whole genome shotgun (WGS) entry which is preliminary data.</text>
</comment>
<dbReference type="InterPro" id="IPR008250">
    <property type="entry name" value="ATPase_P-typ_transduc_dom_A_sf"/>
</dbReference>
<dbReference type="SFLD" id="SFLDS00003">
    <property type="entry name" value="Haloacid_Dehalogenase"/>
    <property type="match status" value="1"/>
</dbReference>
<dbReference type="SMART" id="SM00831">
    <property type="entry name" value="Cation_ATPase_N"/>
    <property type="match status" value="1"/>
</dbReference>
<feature type="transmembrane region" description="Helical" evidence="10">
    <location>
        <begin position="849"/>
        <end position="868"/>
    </location>
</feature>
<dbReference type="InterPro" id="IPR023298">
    <property type="entry name" value="ATPase_P-typ_TM_dom_sf"/>
</dbReference>